<gene>
    <name evidence="2" type="ORF">BS50DRAFT_584634</name>
</gene>
<sequence length="214" mass="24121">MDISAVSALSFQFTPPAVLTISVSMTSYSLDKDVINMGCDPLDPKCFCPNPNWPHELADCINLHQHFIPIEFGNILKSICGGKQLFYDFWKYVDQDSRPHAPLHQEQEKEDIKDDITVVGLAIGMTLSLLVATLAISALLMYRHRFKKDIEHETIPVELDVFHELDDSSTRLSELWTSSNIAEIGEGINIVELPHLEDVSPLESPFVERRVGMI</sequence>
<reference evidence="2 3" key="1">
    <citation type="journal article" date="2018" name="Front. Microbiol.">
        <title>Genome-Wide Analysis of Corynespora cassiicola Leaf Fall Disease Putative Effectors.</title>
        <authorList>
            <person name="Lopez D."/>
            <person name="Ribeiro S."/>
            <person name="Label P."/>
            <person name="Fumanal B."/>
            <person name="Venisse J.S."/>
            <person name="Kohler A."/>
            <person name="de Oliveira R.R."/>
            <person name="Labutti K."/>
            <person name="Lipzen A."/>
            <person name="Lail K."/>
            <person name="Bauer D."/>
            <person name="Ohm R.A."/>
            <person name="Barry K.W."/>
            <person name="Spatafora J."/>
            <person name="Grigoriev I.V."/>
            <person name="Martin F.M."/>
            <person name="Pujade-Renaud V."/>
        </authorList>
    </citation>
    <scope>NUCLEOTIDE SEQUENCE [LARGE SCALE GENOMIC DNA]</scope>
    <source>
        <strain evidence="2 3">Philippines</strain>
    </source>
</reference>
<name>A0A2T2P090_CORCC</name>
<keyword evidence="1" id="KW-0472">Membrane</keyword>
<keyword evidence="1" id="KW-0812">Transmembrane</keyword>
<protein>
    <recommendedName>
        <fullName evidence="4">Extracellular membrane protein CFEM domain-containing protein</fullName>
    </recommendedName>
</protein>
<dbReference type="AlphaFoldDB" id="A0A2T2P090"/>
<keyword evidence="1" id="KW-1133">Transmembrane helix</keyword>
<keyword evidence="3" id="KW-1185">Reference proteome</keyword>
<evidence type="ECO:0000313" key="2">
    <source>
        <dbReference type="EMBL" id="PSN71090.1"/>
    </source>
</evidence>
<accession>A0A2T2P090</accession>
<evidence type="ECO:0008006" key="4">
    <source>
        <dbReference type="Google" id="ProtNLM"/>
    </source>
</evidence>
<evidence type="ECO:0000256" key="1">
    <source>
        <dbReference type="SAM" id="Phobius"/>
    </source>
</evidence>
<evidence type="ECO:0000313" key="3">
    <source>
        <dbReference type="Proteomes" id="UP000240883"/>
    </source>
</evidence>
<dbReference type="EMBL" id="KZ678131">
    <property type="protein sequence ID" value="PSN71090.1"/>
    <property type="molecule type" value="Genomic_DNA"/>
</dbReference>
<dbReference type="Proteomes" id="UP000240883">
    <property type="component" value="Unassembled WGS sequence"/>
</dbReference>
<feature type="transmembrane region" description="Helical" evidence="1">
    <location>
        <begin position="116"/>
        <end position="142"/>
    </location>
</feature>
<organism evidence="2 3">
    <name type="scientific">Corynespora cassiicola Philippines</name>
    <dbReference type="NCBI Taxonomy" id="1448308"/>
    <lineage>
        <taxon>Eukaryota</taxon>
        <taxon>Fungi</taxon>
        <taxon>Dikarya</taxon>
        <taxon>Ascomycota</taxon>
        <taxon>Pezizomycotina</taxon>
        <taxon>Dothideomycetes</taxon>
        <taxon>Pleosporomycetidae</taxon>
        <taxon>Pleosporales</taxon>
        <taxon>Corynesporascaceae</taxon>
        <taxon>Corynespora</taxon>
    </lineage>
</organism>
<proteinExistence type="predicted"/>